<organism evidence="6">
    <name type="scientific">Nakamurella sp. A5-74</name>
    <dbReference type="NCBI Taxonomy" id="3158264"/>
    <lineage>
        <taxon>Bacteria</taxon>
        <taxon>Bacillati</taxon>
        <taxon>Actinomycetota</taxon>
        <taxon>Actinomycetes</taxon>
        <taxon>Nakamurellales</taxon>
        <taxon>Nakamurellaceae</taxon>
        <taxon>Nakamurella</taxon>
    </lineage>
</organism>
<dbReference type="RefSeq" id="WP_353649796.1">
    <property type="nucleotide sequence ID" value="NZ_CP159218.1"/>
</dbReference>
<dbReference type="SUPFAM" id="SSF53633">
    <property type="entry name" value="Carbamate kinase-like"/>
    <property type="match status" value="1"/>
</dbReference>
<keyword evidence="2 4" id="KW-0808">Transferase</keyword>
<reference evidence="6" key="1">
    <citation type="submission" date="2024-05" db="EMBL/GenBank/DDBJ databases">
        <authorList>
            <person name="Cai S.Y."/>
            <person name="Jin L.M."/>
            <person name="Li H.R."/>
        </authorList>
    </citation>
    <scope>NUCLEOTIDE SEQUENCE</scope>
    <source>
        <strain evidence="6">A5-74</strain>
    </source>
</reference>
<dbReference type="GO" id="GO:0005829">
    <property type="term" value="C:cytosol"/>
    <property type="evidence" value="ECO:0007669"/>
    <property type="project" value="TreeGrafter"/>
</dbReference>
<dbReference type="InterPro" id="IPR036393">
    <property type="entry name" value="AceGlu_kinase-like_sf"/>
</dbReference>
<gene>
    <name evidence="6" type="primary">arcC</name>
    <name evidence="6" type="ORF">ABLG96_02210</name>
</gene>
<evidence type="ECO:0000256" key="1">
    <source>
        <dbReference type="ARBA" id="ARBA00011066"/>
    </source>
</evidence>
<accession>A0AAU8DR11</accession>
<dbReference type="Gene3D" id="3.40.1160.10">
    <property type="entry name" value="Acetylglutamate kinase-like"/>
    <property type="match status" value="1"/>
</dbReference>
<dbReference type="PANTHER" id="PTHR30409">
    <property type="entry name" value="CARBAMATE KINASE"/>
    <property type="match status" value="1"/>
</dbReference>
<dbReference type="InterPro" id="IPR003964">
    <property type="entry name" value="Carb_kinase"/>
</dbReference>
<dbReference type="NCBIfam" id="NF009007">
    <property type="entry name" value="PRK12352.1"/>
    <property type="match status" value="1"/>
</dbReference>
<dbReference type="CDD" id="cd04235">
    <property type="entry name" value="AAK_CK"/>
    <property type="match status" value="1"/>
</dbReference>
<name>A0AAU8DR11_9ACTN</name>
<evidence type="ECO:0000259" key="5">
    <source>
        <dbReference type="Pfam" id="PF00696"/>
    </source>
</evidence>
<comment type="similarity">
    <text evidence="1 4">Belongs to the carbamate kinase family.</text>
</comment>
<dbReference type="AlphaFoldDB" id="A0AAU8DR11"/>
<dbReference type="EMBL" id="CP159218">
    <property type="protein sequence ID" value="XCG64183.1"/>
    <property type="molecule type" value="Genomic_DNA"/>
</dbReference>
<proteinExistence type="inferred from homology"/>
<dbReference type="PRINTS" id="PR01469">
    <property type="entry name" value="CARBMTKINASE"/>
</dbReference>
<evidence type="ECO:0000256" key="2">
    <source>
        <dbReference type="ARBA" id="ARBA00022679"/>
    </source>
</evidence>
<protein>
    <recommendedName>
        <fullName evidence="4">Carbamate kinase</fullName>
    </recommendedName>
</protein>
<dbReference type="PIRSF" id="PIRSF000723">
    <property type="entry name" value="Carbamate_kin"/>
    <property type="match status" value="1"/>
</dbReference>
<dbReference type="PANTHER" id="PTHR30409:SF1">
    <property type="entry name" value="CARBAMATE KINASE-RELATED"/>
    <property type="match status" value="1"/>
</dbReference>
<feature type="domain" description="Aspartate/glutamate/uridylate kinase" evidence="5">
    <location>
        <begin position="16"/>
        <end position="305"/>
    </location>
</feature>
<dbReference type="InterPro" id="IPR001048">
    <property type="entry name" value="Asp/Glu/Uridylate_kinase"/>
</dbReference>
<evidence type="ECO:0000313" key="6">
    <source>
        <dbReference type="EMBL" id="XCG64183.1"/>
    </source>
</evidence>
<dbReference type="GO" id="GO:0008804">
    <property type="term" value="F:carbamate kinase activity"/>
    <property type="evidence" value="ECO:0007669"/>
    <property type="project" value="InterPro"/>
</dbReference>
<evidence type="ECO:0000256" key="3">
    <source>
        <dbReference type="ARBA" id="ARBA00022777"/>
    </source>
</evidence>
<dbReference type="Pfam" id="PF00696">
    <property type="entry name" value="AA_kinase"/>
    <property type="match status" value="1"/>
</dbReference>
<evidence type="ECO:0000256" key="4">
    <source>
        <dbReference type="PIRNR" id="PIRNR000723"/>
    </source>
</evidence>
<dbReference type="GO" id="GO:0019546">
    <property type="term" value="P:L-arginine deiminase pathway"/>
    <property type="evidence" value="ECO:0007669"/>
    <property type="project" value="TreeGrafter"/>
</dbReference>
<keyword evidence="3 4" id="KW-0418">Kinase</keyword>
<sequence length="335" mass="34396">MSAPATQAGPRGGPQRVLVALGGNAMTGADGRATEADQIAALTEAARHIATLVAAGVEVAIAHGNGPQVGNLLVKNELSAAVVPPVPLDWCVAQTQATIGFVLVNALEHQFAARGIARRAVPLVTRTLVDEDDVAFHDPVKPVGRYVDALEAVRFTALGQQWRDFGAKGWRRVVASPSPQQILDADVARTLVRAGVVVICAGGGGIPVVRDPDGALRGIEAVVDKDLAAGLLAEELDCDTLVIATDVSHAVLGHGTGSAADIGEIDPDTLAGHHAAGEFGAGSMAPKVAAAQRFAAKPGRTSIITSLEFLAAAVTDPRGEIATVVRHRSAIPPHH</sequence>